<protein>
    <submittedName>
        <fullName evidence="2">Uncharacterized protein</fullName>
    </submittedName>
</protein>
<dbReference type="Proteomes" id="UP000006753">
    <property type="component" value="Unassembled WGS sequence"/>
</dbReference>
<dbReference type="AlphaFoldDB" id="K1WZX7"/>
<evidence type="ECO:0000256" key="1">
    <source>
        <dbReference type="SAM" id="MobiDB-lite"/>
    </source>
</evidence>
<evidence type="ECO:0000313" key="2">
    <source>
        <dbReference type="EMBL" id="EKD14153.1"/>
    </source>
</evidence>
<dbReference type="HOGENOM" id="CLU_1855694_0_0_1"/>
<evidence type="ECO:0000313" key="3">
    <source>
        <dbReference type="Proteomes" id="UP000006753"/>
    </source>
</evidence>
<organism evidence="2 3">
    <name type="scientific">Marssonina brunnea f. sp. multigermtubi (strain MB_m1)</name>
    <name type="common">Marssonina leaf spot fungus</name>
    <dbReference type="NCBI Taxonomy" id="1072389"/>
    <lineage>
        <taxon>Eukaryota</taxon>
        <taxon>Fungi</taxon>
        <taxon>Dikarya</taxon>
        <taxon>Ascomycota</taxon>
        <taxon>Pezizomycotina</taxon>
        <taxon>Leotiomycetes</taxon>
        <taxon>Helotiales</taxon>
        <taxon>Drepanopezizaceae</taxon>
        <taxon>Drepanopeziza</taxon>
    </lineage>
</organism>
<gene>
    <name evidence="2" type="ORF">MBM_07830</name>
</gene>
<sequence length="138" mass="15492">MRAKAGASGNLTRHSRLDEDGTVSQLSSMIRVPHSPRTGQKEEWSFTFSWDARTRVTTRLFDSLSDDDMEDIMKYLSEQAHQCHHPILLPAMIQDSILEAHEVATVEGVRSTRDAFDKNGPCTRVTEDFVSEVGNEAV</sequence>
<dbReference type="InParanoid" id="K1WZX7"/>
<dbReference type="GeneID" id="18763765"/>
<feature type="region of interest" description="Disordered" evidence="1">
    <location>
        <begin position="1"/>
        <end position="28"/>
    </location>
</feature>
<name>K1WZX7_MARBU</name>
<dbReference type="KEGG" id="mbe:MBM_07830"/>
<proteinExistence type="predicted"/>
<dbReference type="EMBL" id="JH921447">
    <property type="protein sequence ID" value="EKD14153.1"/>
    <property type="molecule type" value="Genomic_DNA"/>
</dbReference>
<accession>K1WZX7</accession>
<dbReference type="OrthoDB" id="3535622at2759"/>
<keyword evidence="3" id="KW-1185">Reference proteome</keyword>
<reference evidence="2 3" key="1">
    <citation type="journal article" date="2012" name="BMC Genomics">
        <title>Sequencing the genome of Marssonina brunnea reveals fungus-poplar co-evolution.</title>
        <authorList>
            <person name="Zhu S."/>
            <person name="Cao Y.-Z."/>
            <person name="Jiang C."/>
            <person name="Tan B.-Y."/>
            <person name="Wang Z."/>
            <person name="Feng S."/>
            <person name="Zhang L."/>
            <person name="Su X.-H."/>
            <person name="Brejova B."/>
            <person name="Vinar T."/>
            <person name="Xu M."/>
            <person name="Wang M.-X."/>
            <person name="Zhang S.-G."/>
            <person name="Huang M.-R."/>
            <person name="Wu R."/>
            <person name="Zhou Y."/>
        </authorList>
    </citation>
    <scope>NUCLEOTIDE SEQUENCE [LARGE SCALE GENOMIC DNA]</scope>
    <source>
        <strain evidence="2 3">MB_m1</strain>
    </source>
</reference>